<proteinExistence type="predicted"/>
<evidence type="ECO:0000313" key="2">
    <source>
        <dbReference type="Proteomes" id="UP000325797"/>
    </source>
</evidence>
<dbReference type="RefSeq" id="WP_151119925.1">
    <property type="nucleotide sequence ID" value="NZ_CP042582.1"/>
</dbReference>
<dbReference type="EMBL" id="CP042582">
    <property type="protein sequence ID" value="QEX24669.1"/>
    <property type="molecule type" value="Genomic_DNA"/>
</dbReference>
<dbReference type="KEGG" id="hadh:FRZ61_46100"/>
<dbReference type="AlphaFoldDB" id="A0A5J6N4A7"/>
<gene>
    <name evidence="1" type="ORF">FRZ61_46100</name>
</gene>
<protein>
    <submittedName>
        <fullName evidence="1">Uncharacterized protein</fullName>
    </submittedName>
</protein>
<accession>A0A5J6N4A7</accession>
<organism evidence="1 2">
    <name type="scientific">Hypericibacter adhaerens</name>
    <dbReference type="NCBI Taxonomy" id="2602016"/>
    <lineage>
        <taxon>Bacteria</taxon>
        <taxon>Pseudomonadati</taxon>
        <taxon>Pseudomonadota</taxon>
        <taxon>Alphaproteobacteria</taxon>
        <taxon>Rhodospirillales</taxon>
        <taxon>Dongiaceae</taxon>
        <taxon>Hypericibacter</taxon>
    </lineage>
</organism>
<keyword evidence="2" id="KW-1185">Reference proteome</keyword>
<sequence>MATRRVLVYYAWSRPGEIGAPLEVIENRFPTLFESRRMGYPRFEELSDPSRYDQSIAGFLDHIMKRNFTAFVELARVLTGQPVTEIERVTDDGRLTALDAAVLEGVDTLIVISFDSFRTGQAAQAAEIAAMRAFLAQPDHLVFVCPHHDIGDLPALSHDERVQRQLAEFRHHGDKTIPPQQRFGGFARSLLAGLGLPVENRFGLRPAAEADGSPSPIEAEATLDRLGLLRGVGSFNLHPHLPQLERLGEARVGLEVLARQKIDPAAPPHPFAQDRTTFDALLQSRPDAFAGSLLVSDTTLWSSTAGGVDSLRRLWTNVLQRPPRS</sequence>
<name>A0A5J6N4A7_9PROT</name>
<dbReference type="OrthoDB" id="480006at2"/>
<reference evidence="1 2" key="1">
    <citation type="submission" date="2019-08" db="EMBL/GenBank/DDBJ databases">
        <title>Hyperibacter terrae gen. nov., sp. nov. and Hyperibacter viscosus sp. nov., two new members in the family Rhodospirillaceae isolated from the rhizosphere of Hypericum perforatum.</title>
        <authorList>
            <person name="Noviana Z."/>
        </authorList>
    </citation>
    <scope>NUCLEOTIDE SEQUENCE [LARGE SCALE GENOMIC DNA]</scope>
    <source>
        <strain evidence="1 2">R5959</strain>
    </source>
</reference>
<evidence type="ECO:0000313" key="1">
    <source>
        <dbReference type="EMBL" id="QEX24669.1"/>
    </source>
</evidence>
<dbReference type="Proteomes" id="UP000325797">
    <property type="component" value="Chromosome"/>
</dbReference>